<evidence type="ECO:0000256" key="2">
    <source>
        <dbReference type="ARBA" id="ARBA00022475"/>
    </source>
</evidence>
<feature type="domain" description="EamA" evidence="7">
    <location>
        <begin position="157"/>
        <end position="286"/>
    </location>
</feature>
<feature type="transmembrane region" description="Helical" evidence="6">
    <location>
        <begin position="69"/>
        <end position="88"/>
    </location>
</feature>
<feature type="transmembrane region" description="Helical" evidence="6">
    <location>
        <begin position="7"/>
        <end position="25"/>
    </location>
</feature>
<sequence length="299" mass="33918">MTDSNKNIFYILMFFAMIGWGGSWVNVKILSSYINEYAVMFFRYIITAITMIPIMLVLRKKFTIDKKSFFLVIVTSIILVAYMKYFFLGTKLGTASLGGAFVTTLIPINTFLILALLGSKKIEKKDYFALLLGAIGVLTMLNVWGANFDEIFVVHNLYFILASILWPLLTIVSSKATNISPIVFTFYMYIVTSLMSMFFMDFSTIAYEKFDYIFYINLFAITIFASTFANTIFFLGIEKLGAANVSSFIFLVPFAAITLSAIFLKENITISIIIGTIMTIIAVKILNNIKLYKKKKIEQ</sequence>
<evidence type="ECO:0000313" key="8">
    <source>
        <dbReference type="EMBL" id="AXH12857.1"/>
    </source>
</evidence>
<feature type="transmembrane region" description="Helical" evidence="6">
    <location>
        <begin position="151"/>
        <end position="172"/>
    </location>
</feature>
<feature type="transmembrane region" description="Helical" evidence="6">
    <location>
        <begin position="94"/>
        <end position="115"/>
    </location>
</feature>
<comment type="subcellular location">
    <subcellularLocation>
        <location evidence="1">Cell membrane</location>
        <topology evidence="1">Multi-pass membrane protein</topology>
    </subcellularLocation>
</comment>
<reference evidence="8 10" key="2">
    <citation type="submission" date="2018-07" db="EMBL/GenBank/DDBJ databases">
        <title>Complete genome of the Arcobacter bivalviorum type strain LMG 26154.</title>
        <authorList>
            <person name="Miller W.G."/>
            <person name="Yee E."/>
            <person name="Bono J.L."/>
        </authorList>
    </citation>
    <scope>NUCLEOTIDE SEQUENCE [LARGE SCALE GENOMIC DNA]</scope>
    <source>
        <strain evidence="8 10">LMG 26154</strain>
    </source>
</reference>
<evidence type="ECO:0000256" key="6">
    <source>
        <dbReference type="SAM" id="Phobius"/>
    </source>
</evidence>
<feature type="transmembrane region" description="Helical" evidence="6">
    <location>
        <begin position="127"/>
        <end position="145"/>
    </location>
</feature>
<keyword evidence="3 6" id="KW-0812">Transmembrane</keyword>
<dbReference type="GO" id="GO:0005886">
    <property type="term" value="C:plasma membrane"/>
    <property type="evidence" value="ECO:0007669"/>
    <property type="project" value="UniProtKB-SubCell"/>
</dbReference>
<name>A0AAX2A4U1_9BACT</name>
<keyword evidence="4 6" id="KW-1133">Transmembrane helix</keyword>
<dbReference type="Proteomes" id="UP000253850">
    <property type="component" value="Chromosome"/>
</dbReference>
<evidence type="ECO:0000259" key="7">
    <source>
        <dbReference type="Pfam" id="PF00892"/>
    </source>
</evidence>
<evidence type="ECO:0000256" key="1">
    <source>
        <dbReference type="ARBA" id="ARBA00004651"/>
    </source>
</evidence>
<feature type="transmembrane region" description="Helical" evidence="6">
    <location>
        <begin position="242"/>
        <end position="262"/>
    </location>
</feature>
<dbReference type="PANTHER" id="PTHR32322:SF18">
    <property type="entry name" value="S-ADENOSYLMETHIONINE_S-ADENOSYLHOMOCYSTEINE TRANSPORTER"/>
    <property type="match status" value="1"/>
</dbReference>
<dbReference type="Pfam" id="PF00892">
    <property type="entry name" value="EamA"/>
    <property type="match status" value="2"/>
</dbReference>
<keyword evidence="2" id="KW-1003">Cell membrane</keyword>
<dbReference type="InterPro" id="IPR037185">
    <property type="entry name" value="EmrE-like"/>
</dbReference>
<feature type="transmembrane region" description="Helical" evidence="6">
    <location>
        <begin position="212"/>
        <end position="235"/>
    </location>
</feature>
<dbReference type="PANTHER" id="PTHR32322">
    <property type="entry name" value="INNER MEMBRANE TRANSPORTER"/>
    <property type="match status" value="1"/>
</dbReference>
<organism evidence="9 11">
    <name type="scientific">Halarcobacter bivalviorum</name>
    <dbReference type="NCBI Taxonomy" id="663364"/>
    <lineage>
        <taxon>Bacteria</taxon>
        <taxon>Pseudomonadati</taxon>
        <taxon>Campylobacterota</taxon>
        <taxon>Epsilonproteobacteria</taxon>
        <taxon>Campylobacterales</taxon>
        <taxon>Arcobacteraceae</taxon>
        <taxon>Halarcobacter</taxon>
    </lineage>
</organism>
<evidence type="ECO:0000256" key="4">
    <source>
        <dbReference type="ARBA" id="ARBA00022989"/>
    </source>
</evidence>
<dbReference type="Proteomes" id="UP000289193">
    <property type="component" value="Unassembled WGS sequence"/>
</dbReference>
<keyword evidence="5 6" id="KW-0472">Membrane</keyword>
<feature type="transmembrane region" description="Helical" evidence="6">
    <location>
        <begin position="179"/>
        <end position="200"/>
    </location>
</feature>
<dbReference type="InterPro" id="IPR050638">
    <property type="entry name" value="AA-Vitamin_Transporters"/>
</dbReference>
<accession>A0AAX2A4U1</accession>
<dbReference type="SUPFAM" id="SSF103481">
    <property type="entry name" value="Multidrug resistance efflux transporter EmrE"/>
    <property type="match status" value="2"/>
</dbReference>
<dbReference type="EMBL" id="PDKM01000008">
    <property type="protein sequence ID" value="RXK09018.1"/>
    <property type="molecule type" value="Genomic_DNA"/>
</dbReference>
<proteinExistence type="predicted"/>
<dbReference type="RefSeq" id="WP_114839674.1">
    <property type="nucleotide sequence ID" value="NZ_CP031217.1"/>
</dbReference>
<evidence type="ECO:0000313" key="9">
    <source>
        <dbReference type="EMBL" id="RXK09018.1"/>
    </source>
</evidence>
<keyword evidence="11" id="KW-1185">Reference proteome</keyword>
<feature type="transmembrane region" description="Helical" evidence="6">
    <location>
        <begin position="37"/>
        <end position="57"/>
    </location>
</feature>
<evidence type="ECO:0000256" key="3">
    <source>
        <dbReference type="ARBA" id="ARBA00022692"/>
    </source>
</evidence>
<dbReference type="KEGG" id="hbv:ABIV_1868"/>
<evidence type="ECO:0000256" key="5">
    <source>
        <dbReference type="ARBA" id="ARBA00023136"/>
    </source>
</evidence>
<dbReference type="InterPro" id="IPR000620">
    <property type="entry name" value="EamA_dom"/>
</dbReference>
<gene>
    <name evidence="8" type="ORF">ABIV_1868</name>
    <name evidence="9" type="ORF">CRV05_12125</name>
</gene>
<feature type="domain" description="EamA" evidence="7">
    <location>
        <begin position="10"/>
        <end position="140"/>
    </location>
</feature>
<dbReference type="AlphaFoldDB" id="A0AAX2A4U1"/>
<dbReference type="EMBL" id="CP031217">
    <property type="protein sequence ID" value="AXH12857.1"/>
    <property type="molecule type" value="Genomic_DNA"/>
</dbReference>
<feature type="transmembrane region" description="Helical" evidence="6">
    <location>
        <begin position="268"/>
        <end position="286"/>
    </location>
</feature>
<evidence type="ECO:0000313" key="11">
    <source>
        <dbReference type="Proteomes" id="UP000289193"/>
    </source>
</evidence>
<evidence type="ECO:0000313" key="10">
    <source>
        <dbReference type="Proteomes" id="UP000253850"/>
    </source>
</evidence>
<protein>
    <submittedName>
        <fullName evidence="9">EamA family transporter</fullName>
    </submittedName>
    <submittedName>
        <fullName evidence="8">EamA/RhaT family transporter</fullName>
    </submittedName>
</protein>
<reference evidence="9 11" key="1">
    <citation type="submission" date="2017-10" db="EMBL/GenBank/DDBJ databases">
        <title>Genomics of the genus Arcobacter.</title>
        <authorList>
            <person name="Perez-Cataluna A."/>
            <person name="Figueras M.J."/>
        </authorList>
    </citation>
    <scope>NUCLEOTIDE SEQUENCE [LARGE SCALE GENOMIC DNA]</scope>
    <source>
        <strain evidence="9 11">CECT 7835</strain>
    </source>
</reference>